<evidence type="ECO:0000256" key="1">
    <source>
        <dbReference type="ARBA" id="ARBA00008779"/>
    </source>
</evidence>
<name>A0A0P0FKQ9_BACT4</name>
<dbReference type="EMBL" id="CP083680">
    <property type="protein sequence ID" value="UYU68747.1"/>
    <property type="molecule type" value="Genomic_DNA"/>
</dbReference>
<evidence type="ECO:0000313" key="8">
    <source>
        <dbReference type="EMBL" id="MDC2236834.1"/>
    </source>
</evidence>
<evidence type="ECO:0000259" key="5">
    <source>
        <dbReference type="Pfam" id="PF00884"/>
    </source>
</evidence>
<dbReference type="PANTHER" id="PTHR42693:SF53">
    <property type="entry name" value="ENDO-4-O-SULFATASE"/>
    <property type="match status" value="1"/>
</dbReference>
<feature type="chain" id="PRO_5014235904" evidence="4">
    <location>
        <begin position="19"/>
        <end position="516"/>
    </location>
</feature>
<comment type="PTM">
    <text evidence="3">The conversion to 3-oxoalanine (also known as C-formylglycine, FGly), of a serine or cysteine residue in prokaryotes and of a cysteine residue in eukaryotes, is critical for catalytic activity.</text>
</comment>
<evidence type="ECO:0000313" key="11">
    <source>
        <dbReference type="EMBL" id="UYU73923.1"/>
    </source>
</evidence>
<evidence type="ECO:0000256" key="3">
    <source>
        <dbReference type="PIRSR" id="PIRSR600917-52"/>
    </source>
</evidence>
<evidence type="ECO:0000313" key="16">
    <source>
        <dbReference type="Proteomes" id="UP001156218"/>
    </source>
</evidence>
<dbReference type="EMBL" id="JAQNVG010000021">
    <property type="protein sequence ID" value="MDC2236834.1"/>
    <property type="molecule type" value="Genomic_DNA"/>
</dbReference>
<feature type="domain" description="Sulfatase N-terminal" evidence="5">
    <location>
        <begin position="32"/>
        <end position="404"/>
    </location>
</feature>
<dbReference type="SUPFAM" id="SSF53649">
    <property type="entry name" value="Alkaline phosphatase-like"/>
    <property type="match status" value="1"/>
</dbReference>
<proteinExistence type="inferred from homology"/>
<dbReference type="Proteomes" id="UP001156218">
    <property type="component" value="Chromosome"/>
</dbReference>
<reference evidence="10 16" key="4">
    <citation type="submission" date="2021-06" db="EMBL/GenBank/DDBJ databases">
        <title>Interrogation of the integrated mobile genetic elements in gut-associated Bacteroides with a consensus prediction approach.</title>
        <authorList>
            <person name="Campbell D.E."/>
            <person name="Leigh J.R."/>
            <person name="Kim T."/>
            <person name="England W."/>
            <person name="Whitaker R.J."/>
            <person name="Degnan P.H."/>
        </authorList>
    </citation>
    <scope>NUCLEOTIDE SEQUENCE</scope>
    <source>
        <strain evidence="12">VPI-3443</strain>
        <strain evidence="11">VPI-BTDOT2</strain>
        <strain evidence="10 16">WAL8669</strain>
    </source>
</reference>
<evidence type="ECO:0000313" key="9">
    <source>
        <dbReference type="EMBL" id="RHL59185.1"/>
    </source>
</evidence>
<organism evidence="8 17">
    <name type="scientific">Bacteroides thetaiotaomicron</name>
    <dbReference type="NCBI Taxonomy" id="818"/>
    <lineage>
        <taxon>Bacteria</taxon>
        <taxon>Pseudomonadati</taxon>
        <taxon>Bacteroidota</taxon>
        <taxon>Bacteroidia</taxon>
        <taxon>Bacteroidales</taxon>
        <taxon>Bacteroidaceae</taxon>
        <taxon>Bacteroides</taxon>
    </lineage>
</organism>
<evidence type="ECO:0000313" key="10">
    <source>
        <dbReference type="EMBL" id="UYU68747.1"/>
    </source>
</evidence>
<dbReference type="InterPro" id="IPR050738">
    <property type="entry name" value="Sulfatase"/>
</dbReference>
<dbReference type="Proteomes" id="UP000500882">
    <property type="component" value="Chromosome"/>
</dbReference>
<dbReference type="AlphaFoldDB" id="A0A0P0FKQ9"/>
<dbReference type="PANTHER" id="PTHR42693">
    <property type="entry name" value="ARYLSULFATASE FAMILY MEMBER"/>
    <property type="match status" value="1"/>
</dbReference>
<reference evidence="7 14" key="2">
    <citation type="journal article" date="2019" name="Nat. Med.">
        <title>A library of human gut bacterial isolates paired with longitudinal multiomics data enables mechanistic microbiome research.</title>
        <authorList>
            <person name="Poyet M."/>
            <person name="Groussin M."/>
            <person name="Gibbons S.M."/>
            <person name="Avila-Pacheco J."/>
            <person name="Jiang X."/>
            <person name="Kearney S.M."/>
            <person name="Perrotta A.R."/>
            <person name="Berdy B."/>
            <person name="Zhao S."/>
            <person name="Lieberman T.D."/>
            <person name="Swanson P.K."/>
            <person name="Smith M."/>
            <person name="Roesemann S."/>
            <person name="Alexander J.E."/>
            <person name="Rich S.A."/>
            <person name="Livny J."/>
            <person name="Vlamakis H."/>
            <person name="Clish C."/>
            <person name="Bullock K."/>
            <person name="Deik A."/>
            <person name="Scott J."/>
            <person name="Pierce K.A."/>
            <person name="Xavier R.J."/>
            <person name="Alm E.J."/>
        </authorList>
    </citation>
    <scope>NUCLEOTIDE SEQUENCE [LARGE SCALE GENOMIC DNA]</scope>
    <source>
        <strain evidence="7 14">BIOML-A165</strain>
    </source>
</reference>
<gene>
    <name evidence="6" type="ORF">BatF92_36620</name>
    <name evidence="9" type="ORF">DW011_11375</name>
    <name evidence="7" type="ORF">GAN93_23240</name>
    <name evidence="11" type="ORF">KQP59_12740</name>
    <name evidence="10" type="ORF">KQP68_10940</name>
    <name evidence="12" type="ORF">KQP74_05310</name>
    <name evidence="8" type="ORF">PO127_13890</name>
</gene>
<dbReference type="EMBL" id="CP083685">
    <property type="protein sequence ID" value="UYU92052.1"/>
    <property type="molecule type" value="Genomic_DNA"/>
</dbReference>
<reference evidence="6 15" key="3">
    <citation type="submission" date="2020-02" db="EMBL/GenBank/DDBJ databases">
        <title>Whole-genome sequencing and comparative analysis of the genomes of Bacteroides thetaiotaomicron and Escherichia coli isolated from a healthy resident in Vietnam.</title>
        <authorList>
            <person name="Mohsin M."/>
            <person name="Tanaka K."/>
            <person name="Kawahara R."/>
            <person name="Kondo S."/>
            <person name="Noguchi H."/>
            <person name="Motooka D."/>
            <person name="Nakamura S."/>
            <person name="Khong D.T."/>
            <person name="Nguyen T.N."/>
            <person name="Tran H.T."/>
            <person name="Yamamoto Y."/>
        </authorList>
    </citation>
    <scope>NUCLEOTIDE SEQUENCE [LARGE SCALE GENOMIC DNA]</scope>
    <source>
        <strain evidence="6 15">F9-2</strain>
    </source>
</reference>
<keyword evidence="4" id="KW-0732">Signal</keyword>
<dbReference type="Proteomes" id="UP001162960">
    <property type="component" value="Chromosome"/>
</dbReference>
<dbReference type="Proteomes" id="UP000460317">
    <property type="component" value="Unassembled WGS sequence"/>
</dbReference>
<reference evidence="9 13" key="1">
    <citation type="submission" date="2018-08" db="EMBL/GenBank/DDBJ databases">
        <title>A genome reference for cultivated species of the human gut microbiota.</title>
        <authorList>
            <person name="Zou Y."/>
            <person name="Xue W."/>
            <person name="Luo G."/>
        </authorList>
    </citation>
    <scope>NUCLEOTIDE SEQUENCE [LARGE SCALE GENOMIC DNA]</scope>
    <source>
        <strain evidence="9 13">AF37-12</strain>
    </source>
</reference>
<dbReference type="Gene3D" id="3.30.1120.10">
    <property type="match status" value="1"/>
</dbReference>
<feature type="modified residue" description="3-oxoalanine (Ser)" evidence="3">
    <location>
        <position position="90"/>
    </location>
</feature>
<dbReference type="Pfam" id="PF00884">
    <property type="entry name" value="Sulfatase"/>
    <property type="match status" value="1"/>
</dbReference>
<evidence type="ECO:0000256" key="2">
    <source>
        <dbReference type="ARBA" id="ARBA00022801"/>
    </source>
</evidence>
<dbReference type="Proteomes" id="UP001217776">
    <property type="component" value="Unassembled WGS sequence"/>
</dbReference>
<dbReference type="CDD" id="cd16034">
    <property type="entry name" value="sulfatase_like"/>
    <property type="match status" value="1"/>
</dbReference>
<evidence type="ECO:0000313" key="13">
    <source>
        <dbReference type="Proteomes" id="UP000283616"/>
    </source>
</evidence>
<sequence>MKPILYKLICSLPVTLFAGTGTQVFGQEQRPNLVYIFPDQYRLNALSIWNDVAYRNVLNTVGDPVHTPNLDRLAKQSVIFNRACSTCPLSSPHRAMLMTGAFPEKNGVPGNCHVNNQNGIPDSLVCFTDVLAGAGYETAYVGKTHWHRTEALFDKENNYVGTTEAPGGHCVYPYDTYIPEGRGRKSNKYWFQQLKDNHFNATAYSNRPELVGGKKDGEPFRYRRLTLEVEADVVIGYLRNKQGQRDASKPFSLFWSLNPPHTPYHRLTDCKEEVFNQYYKDLKPEEVLLRPNVKFGEGTQVKNLEQLTLQAKIYFSLVKSVDDEIGRVLKVLDEEGLTDNTILIFTADHGEMMGSHGRMAKSVIYDESFSIPFFIRYPGQLKPGVNDLMLGATDIMPTLLGMMNLGDQLPETVKGKDYSQGILTGKYRKVKKPVSQFFYQQKEKGVRTDRYSYLVTGDGNYQLFDNLKDPYQIHSLKIEEIPSIQTKLLKKELGNWLKVSEDGWAKEHKFPDRITY</sequence>
<dbReference type="EMBL" id="AP022660">
    <property type="protein sequence ID" value="BCA51720.1"/>
    <property type="molecule type" value="Genomic_DNA"/>
</dbReference>
<comment type="similarity">
    <text evidence="1">Belongs to the sulfatase family.</text>
</comment>
<dbReference type="EMBL" id="QROV01000011">
    <property type="protein sequence ID" value="RHL59185.1"/>
    <property type="molecule type" value="Genomic_DNA"/>
</dbReference>
<dbReference type="Proteomes" id="UP001156216">
    <property type="component" value="Chromosome"/>
</dbReference>
<reference evidence="8" key="5">
    <citation type="submission" date="2022-10" db="EMBL/GenBank/DDBJ databases">
        <title>Human gut microbiome strain richness.</title>
        <authorList>
            <person name="Chen-Liaw A."/>
        </authorList>
    </citation>
    <scope>NUCLEOTIDE SEQUENCE</scope>
    <source>
        <strain evidence="8">1001283st1_A3_1001283B150304_161114</strain>
    </source>
</reference>
<protein>
    <submittedName>
        <fullName evidence="6 8">Sulfatase</fullName>
    </submittedName>
    <submittedName>
        <fullName evidence="9">DUF229 domain-containing protein</fullName>
    </submittedName>
</protein>
<evidence type="ECO:0000313" key="7">
    <source>
        <dbReference type="EMBL" id="KAB4447859.1"/>
    </source>
</evidence>
<dbReference type="InterPro" id="IPR017850">
    <property type="entry name" value="Alkaline_phosphatase_core_sf"/>
</dbReference>
<evidence type="ECO:0000313" key="6">
    <source>
        <dbReference type="EMBL" id="BCA51720.1"/>
    </source>
</evidence>
<evidence type="ECO:0000313" key="17">
    <source>
        <dbReference type="Proteomes" id="UP001217776"/>
    </source>
</evidence>
<dbReference type="RefSeq" id="WP_048693123.1">
    <property type="nucleotide sequence ID" value="NZ_AP022660.1"/>
</dbReference>
<dbReference type="EMBL" id="WCSB01000035">
    <property type="protein sequence ID" value="KAB4447859.1"/>
    <property type="molecule type" value="Genomic_DNA"/>
</dbReference>
<dbReference type="EMBL" id="CP083681">
    <property type="protein sequence ID" value="UYU73923.1"/>
    <property type="molecule type" value="Genomic_DNA"/>
</dbReference>
<dbReference type="InterPro" id="IPR000917">
    <property type="entry name" value="Sulfatase_N"/>
</dbReference>
<accession>A0A0P0FKQ9</accession>
<dbReference type="Proteomes" id="UP000283616">
    <property type="component" value="Unassembled WGS sequence"/>
</dbReference>
<evidence type="ECO:0000313" key="12">
    <source>
        <dbReference type="EMBL" id="UYU92052.1"/>
    </source>
</evidence>
<evidence type="ECO:0000313" key="14">
    <source>
        <dbReference type="Proteomes" id="UP000460317"/>
    </source>
</evidence>
<dbReference type="Gene3D" id="3.40.720.10">
    <property type="entry name" value="Alkaline Phosphatase, subunit A"/>
    <property type="match status" value="1"/>
</dbReference>
<evidence type="ECO:0000313" key="15">
    <source>
        <dbReference type="Proteomes" id="UP000500882"/>
    </source>
</evidence>
<keyword evidence="2" id="KW-0378">Hydrolase</keyword>
<dbReference type="GO" id="GO:0004065">
    <property type="term" value="F:arylsulfatase activity"/>
    <property type="evidence" value="ECO:0007669"/>
    <property type="project" value="TreeGrafter"/>
</dbReference>
<dbReference type="KEGG" id="btho:Btheta7330_00655"/>
<feature type="signal peptide" evidence="4">
    <location>
        <begin position="1"/>
        <end position="18"/>
    </location>
</feature>
<evidence type="ECO:0000256" key="4">
    <source>
        <dbReference type="SAM" id="SignalP"/>
    </source>
</evidence>